<accession>A0ABP0C361</accession>
<dbReference type="InterPro" id="IPR039553">
    <property type="entry name" value="Prefoldin-like"/>
</dbReference>
<protein>
    <recommendedName>
        <fullName evidence="2">DUF3835 domain-containing protein</fullName>
    </recommendedName>
</protein>
<dbReference type="InterPro" id="IPR024325">
    <property type="entry name" value="DUF3835"/>
</dbReference>
<feature type="region of interest" description="Disordered" evidence="1">
    <location>
        <begin position="421"/>
        <end position="509"/>
    </location>
</feature>
<feature type="compositionally biased region" description="Low complexity" evidence="1">
    <location>
        <begin position="481"/>
        <end position="493"/>
    </location>
</feature>
<feature type="compositionally biased region" description="Low complexity" evidence="1">
    <location>
        <begin position="560"/>
        <end position="569"/>
    </location>
</feature>
<evidence type="ECO:0000313" key="3">
    <source>
        <dbReference type="EMBL" id="CAK7226286.1"/>
    </source>
</evidence>
<dbReference type="Pfam" id="PF12927">
    <property type="entry name" value="DUF3835"/>
    <property type="match status" value="2"/>
</dbReference>
<gene>
    <name evidence="3" type="ORF">SCUCBS95973_006149</name>
</gene>
<feature type="compositionally biased region" description="Low complexity" evidence="1">
    <location>
        <begin position="292"/>
        <end position="312"/>
    </location>
</feature>
<sequence>MSQPPPQESALAQVRDLLANLQDRTAQFDAQVAQMSKALDHWRLLGAEYEALADEVNGARKKFPGTSKETRQAQQDALVRIRRDFDGQVVDQDTVCDLFGARVGQTITRSIDHIASAIGRRLDYVNQNTQTLEKKVESVMSKLSALELGGLSALLNDNGDVADQEGKGEGEAEAEGGDSGDFGGPVTDIVEQLDDDDNVVDVKLHRPSDTQSHVLEALKKAGIEEIPAGGPSEAKKSVESTAAKEAEKQKETAKESAQAPKFKPNTTPKTQPAARKGVSFSDDTKSGDHAVSSSTSSASSSSSSQPQSFAAQRLENIMRSAKEQETIVDASTYIVPDDEAADDAALRREMLEYSRSEIGPIVAQLDIDEGLSDDDEGYNDEFYDDDDFDDDYDGEEDENGRSKYSVIDDAYRERMRELERKLGVAPLANPTTKPPGASSTAPTAATTDDVAESLGRIRVSGLNTASVSAPADAKADDLQESPKSAASLASALKEPTENFRTKAKATGSDAKKVSFAKFVDIAPESKPPTPVTSSAVKETAPAVPAGPVVDPLSDVVERGSSSSNNNSSSAVSVPVADAKPKRVSRFKKARGDASTPTASTMPNLPQGPHQAPVRFLDEDRTVAPEGPAGKTHADEVIERQAVTEPKEPHELDAGILMQEAATEYHRTRNRMIQQQGGFLKASETAVVPVGQEDGGPRISKFKAARLGNQFMSP</sequence>
<evidence type="ECO:0000256" key="1">
    <source>
        <dbReference type="SAM" id="MobiDB-lite"/>
    </source>
</evidence>
<dbReference type="Proteomes" id="UP001642405">
    <property type="component" value="Unassembled WGS sequence"/>
</dbReference>
<feature type="region of interest" description="Disordered" evidence="1">
    <location>
        <begin position="522"/>
        <end position="611"/>
    </location>
</feature>
<feature type="region of interest" description="Disordered" evidence="1">
    <location>
        <begin position="225"/>
        <end position="317"/>
    </location>
</feature>
<feature type="region of interest" description="Disordered" evidence="1">
    <location>
        <begin position="157"/>
        <end position="186"/>
    </location>
</feature>
<feature type="compositionally biased region" description="Basic and acidic residues" evidence="1">
    <location>
        <begin position="233"/>
        <end position="254"/>
    </location>
</feature>
<feature type="region of interest" description="Disordered" evidence="1">
    <location>
        <begin position="365"/>
        <end position="406"/>
    </location>
</feature>
<feature type="compositionally biased region" description="Polar residues" evidence="1">
    <location>
        <begin position="594"/>
        <end position="603"/>
    </location>
</feature>
<proteinExistence type="predicted"/>
<evidence type="ECO:0000259" key="2">
    <source>
        <dbReference type="Pfam" id="PF12927"/>
    </source>
</evidence>
<feature type="domain" description="DUF3835" evidence="2">
    <location>
        <begin position="567"/>
        <end position="590"/>
    </location>
</feature>
<comment type="caution">
    <text evidence="3">The sequence shown here is derived from an EMBL/GenBank/DDBJ whole genome shotgun (WGS) entry which is preliminary data.</text>
</comment>
<evidence type="ECO:0000313" key="4">
    <source>
        <dbReference type="Proteomes" id="UP001642405"/>
    </source>
</evidence>
<feature type="compositionally biased region" description="Acidic residues" evidence="1">
    <location>
        <begin position="366"/>
        <end position="398"/>
    </location>
</feature>
<organism evidence="3 4">
    <name type="scientific">Sporothrix curviconia</name>
    <dbReference type="NCBI Taxonomy" id="1260050"/>
    <lineage>
        <taxon>Eukaryota</taxon>
        <taxon>Fungi</taxon>
        <taxon>Dikarya</taxon>
        <taxon>Ascomycota</taxon>
        <taxon>Pezizomycotina</taxon>
        <taxon>Sordariomycetes</taxon>
        <taxon>Sordariomycetidae</taxon>
        <taxon>Ophiostomatales</taxon>
        <taxon>Ophiostomataceae</taxon>
        <taxon>Sporothrix</taxon>
    </lineage>
</organism>
<feature type="compositionally biased region" description="Low complexity" evidence="1">
    <location>
        <begin position="430"/>
        <end position="447"/>
    </location>
</feature>
<name>A0ABP0C361_9PEZI</name>
<feature type="domain" description="DUF3835" evidence="2">
    <location>
        <begin position="633"/>
        <end position="706"/>
    </location>
</feature>
<dbReference type="Pfam" id="PF13758">
    <property type="entry name" value="Prefoldin_3"/>
    <property type="match status" value="1"/>
</dbReference>
<dbReference type="EMBL" id="CAWUHB010000035">
    <property type="protein sequence ID" value="CAK7226286.1"/>
    <property type="molecule type" value="Genomic_DNA"/>
</dbReference>
<feature type="compositionally biased region" description="Low complexity" evidence="1">
    <location>
        <begin position="540"/>
        <end position="549"/>
    </location>
</feature>
<keyword evidence="4" id="KW-1185">Reference proteome</keyword>
<reference evidence="3 4" key="1">
    <citation type="submission" date="2024-01" db="EMBL/GenBank/DDBJ databases">
        <authorList>
            <person name="Allen C."/>
            <person name="Tagirdzhanova G."/>
        </authorList>
    </citation>
    <scope>NUCLEOTIDE SEQUENCE [LARGE SCALE GENOMIC DNA]</scope>
</reference>